<evidence type="ECO:0000313" key="1">
    <source>
        <dbReference type="EMBL" id="KAJ9579159.1"/>
    </source>
</evidence>
<organism evidence="1 2">
    <name type="scientific">Diploptera punctata</name>
    <name type="common">Pacific beetle cockroach</name>
    <dbReference type="NCBI Taxonomy" id="6984"/>
    <lineage>
        <taxon>Eukaryota</taxon>
        <taxon>Metazoa</taxon>
        <taxon>Ecdysozoa</taxon>
        <taxon>Arthropoda</taxon>
        <taxon>Hexapoda</taxon>
        <taxon>Insecta</taxon>
        <taxon>Pterygota</taxon>
        <taxon>Neoptera</taxon>
        <taxon>Polyneoptera</taxon>
        <taxon>Dictyoptera</taxon>
        <taxon>Blattodea</taxon>
        <taxon>Blaberoidea</taxon>
        <taxon>Blaberidae</taxon>
        <taxon>Diplopterinae</taxon>
        <taxon>Diploptera</taxon>
    </lineage>
</organism>
<gene>
    <name evidence="1" type="ORF">L9F63_024735</name>
</gene>
<protein>
    <submittedName>
        <fullName evidence="1">Uncharacterized protein</fullName>
    </submittedName>
</protein>
<dbReference type="EMBL" id="JASPKZ010008641">
    <property type="protein sequence ID" value="KAJ9579159.1"/>
    <property type="molecule type" value="Genomic_DNA"/>
</dbReference>
<dbReference type="AlphaFoldDB" id="A0AAD7ZEL0"/>
<sequence>KKYYPADTRHRSECYKLRTLANATVVCHYKLHTSCVINKLNKFTIAYITYLFDKRYSPSDIGLLEAQDFHFPGDIGEYPEGTDDG</sequence>
<feature type="non-terminal residue" evidence="1">
    <location>
        <position position="85"/>
    </location>
</feature>
<reference evidence="1" key="1">
    <citation type="journal article" date="2023" name="IScience">
        <title>Live-bearing cockroach genome reveals convergent evolutionary mechanisms linked to viviparity in insects and beyond.</title>
        <authorList>
            <person name="Fouks B."/>
            <person name="Harrison M.C."/>
            <person name="Mikhailova A.A."/>
            <person name="Marchal E."/>
            <person name="English S."/>
            <person name="Carruthers M."/>
            <person name="Jennings E.C."/>
            <person name="Chiamaka E.L."/>
            <person name="Frigard R.A."/>
            <person name="Pippel M."/>
            <person name="Attardo G.M."/>
            <person name="Benoit J.B."/>
            <person name="Bornberg-Bauer E."/>
            <person name="Tobe S.S."/>
        </authorList>
    </citation>
    <scope>NUCLEOTIDE SEQUENCE</scope>
    <source>
        <strain evidence="1">Stay&amp;Tobe</strain>
    </source>
</reference>
<keyword evidence="2" id="KW-1185">Reference proteome</keyword>
<dbReference type="Proteomes" id="UP001233999">
    <property type="component" value="Unassembled WGS sequence"/>
</dbReference>
<proteinExistence type="predicted"/>
<comment type="caution">
    <text evidence="1">The sequence shown here is derived from an EMBL/GenBank/DDBJ whole genome shotgun (WGS) entry which is preliminary data.</text>
</comment>
<accession>A0AAD7ZEL0</accession>
<evidence type="ECO:0000313" key="2">
    <source>
        <dbReference type="Proteomes" id="UP001233999"/>
    </source>
</evidence>
<feature type="non-terminal residue" evidence="1">
    <location>
        <position position="1"/>
    </location>
</feature>
<reference evidence="1" key="2">
    <citation type="submission" date="2023-05" db="EMBL/GenBank/DDBJ databases">
        <authorList>
            <person name="Fouks B."/>
        </authorList>
    </citation>
    <scope>NUCLEOTIDE SEQUENCE</scope>
    <source>
        <strain evidence="1">Stay&amp;Tobe</strain>
        <tissue evidence="1">Testes</tissue>
    </source>
</reference>
<name>A0AAD7ZEL0_DIPPU</name>